<comment type="similarity">
    <text evidence="2 8">Belongs to the carbamoyltransferase HypF family.</text>
</comment>
<protein>
    <recommendedName>
        <fullName evidence="8">Carbamoyltransferase</fullName>
        <ecNumber evidence="8">6.2.-.-</ecNumber>
    </recommendedName>
</protein>
<evidence type="ECO:0000256" key="6">
    <source>
        <dbReference type="ARBA" id="ARBA00022833"/>
    </source>
</evidence>
<dbReference type="GO" id="GO:0016743">
    <property type="term" value="F:carboxyl- or carbamoyltransferase activity"/>
    <property type="evidence" value="ECO:0007669"/>
    <property type="project" value="UniProtKB-UniRule"/>
</dbReference>
<evidence type="ECO:0000256" key="9">
    <source>
        <dbReference type="PROSITE-ProRule" id="PRU00520"/>
    </source>
</evidence>
<feature type="domain" description="Acylphosphatase-like" evidence="10">
    <location>
        <begin position="3"/>
        <end position="90"/>
    </location>
</feature>
<proteinExistence type="inferred from homology"/>
<dbReference type="KEGG" id="dka:DKAM_0420"/>
<dbReference type="Pfam" id="PF00708">
    <property type="entry name" value="Acylphosphatase"/>
    <property type="match status" value="1"/>
</dbReference>
<dbReference type="InterPro" id="IPR041440">
    <property type="entry name" value="HypF_C"/>
</dbReference>
<evidence type="ECO:0000256" key="1">
    <source>
        <dbReference type="ARBA" id="ARBA00004711"/>
    </source>
</evidence>
<dbReference type="STRING" id="490899.DKAM_0420"/>
<keyword evidence="9" id="KW-0378">Hydrolase</keyword>
<dbReference type="PROSITE" id="PS51160">
    <property type="entry name" value="ACYLPHOSPHATASE_3"/>
    <property type="match status" value="1"/>
</dbReference>
<evidence type="ECO:0000256" key="4">
    <source>
        <dbReference type="ARBA" id="ARBA00022723"/>
    </source>
</evidence>
<dbReference type="PANTHER" id="PTHR42959:SF1">
    <property type="entry name" value="CARBAMOYLTRANSFERASE HYPF"/>
    <property type="match status" value="1"/>
</dbReference>
<dbReference type="InterPro" id="IPR006070">
    <property type="entry name" value="Sua5-like_dom"/>
</dbReference>
<dbReference type="GeneID" id="7170664"/>
<dbReference type="Pfam" id="PF17788">
    <property type="entry name" value="HypF_C"/>
    <property type="match status" value="1"/>
</dbReference>
<dbReference type="GO" id="GO:0016874">
    <property type="term" value="F:ligase activity"/>
    <property type="evidence" value="ECO:0007669"/>
    <property type="project" value="UniProtKB-UniRule"/>
</dbReference>
<dbReference type="Gene3D" id="3.30.420.40">
    <property type="match status" value="1"/>
</dbReference>
<dbReference type="eggNOG" id="arCOG01187">
    <property type="taxonomic scope" value="Archaea"/>
</dbReference>
<name>B8D3R5_DESA1</name>
<feature type="domain" description="YrdC-like" evidence="11">
    <location>
        <begin position="201"/>
        <end position="387"/>
    </location>
</feature>
<reference evidence="12 13" key="1">
    <citation type="journal article" date="2009" name="J. Bacteriol.">
        <title>Complete genome sequence of the anaerobic, protein-degrading hyperthermophilic crenarchaeon Desulfurococcus kamchatkensis.</title>
        <authorList>
            <person name="Ravin N.V."/>
            <person name="Mardanov A.V."/>
            <person name="Beletsky A.V."/>
            <person name="Kublanov I.V."/>
            <person name="Kolganova T.V."/>
            <person name="Lebedinsky A.V."/>
            <person name="Chernyh N.A."/>
            <person name="Bonch-Osmolovskaya E.A."/>
            <person name="Skryabin K.G."/>
        </authorList>
    </citation>
    <scope>NUCLEOTIDE SEQUENCE [LARGE SCALE GENOMIC DNA]</scope>
    <source>
        <strain evidence="13">DSM 18924 / JCM 16383 / VKM B-2413 / 1221n</strain>
    </source>
</reference>
<evidence type="ECO:0000313" key="12">
    <source>
        <dbReference type="EMBL" id="ACL10746.1"/>
    </source>
</evidence>
<dbReference type="Gene3D" id="3.90.870.50">
    <property type="match status" value="1"/>
</dbReference>
<dbReference type="NCBIfam" id="TIGR00143">
    <property type="entry name" value="hypF"/>
    <property type="match status" value="1"/>
</dbReference>
<accession>B8D3R5</accession>
<dbReference type="Gene3D" id="3.30.110.120">
    <property type="match status" value="1"/>
</dbReference>
<evidence type="ECO:0000256" key="5">
    <source>
        <dbReference type="ARBA" id="ARBA00022771"/>
    </source>
</evidence>
<dbReference type="EC" id="6.2.-.-" evidence="8"/>
<dbReference type="RefSeq" id="WP_012608088.1">
    <property type="nucleotide sequence ID" value="NC_011766.1"/>
</dbReference>
<dbReference type="UniPathway" id="UPA00335"/>
<evidence type="ECO:0000259" key="11">
    <source>
        <dbReference type="PROSITE" id="PS51163"/>
    </source>
</evidence>
<dbReference type="HOGENOM" id="CLU_009164_0_0_2"/>
<sequence>MKALRIVVTGLVQGVGFRPFIDRVVRQMKLNGYVRNVGGSEVEVWIEGNEEYLYEFLAALLYEKPPPALIDDVVFEEEIPVGYTGFTILKSSEARILRSNIPPDLAVCRHCLEEVLDPLNRRYMYPFNSCAWCGPRFSMMHRSPYDRENTSMSKYMLCDECLREYNDPENVRRHHAQGISCPRDGPRLALYDNDFTPINTRDPIKEAAQLIDEGYIVAVKGIGGYHIASLATDDEVVHRLRTRKKRPRKPFAVMGLDTSILELLVYMDERDREILESPRAPILLLPKHEDSPVSRLVSPGLSHEGVFIAYTPLHFLLLMNTKDKFLIMTSGNVSGEPMCRDEECAKNRLTSIVDYFLVHDRDIVNRVDDSVIRKTGGEYVLLRRSRGYAPSWIKIPVELQREVIAFGGDLNNVGGIGFEDKIVLTQYIGDLESYNAQVDLVNTIEYLVRNYGVDSEKALIAVDKHPSYHSRRLGIEYSRRHGAGIIEIQHHYAHVFGVAVDRGLSGVVAGLAIDGVGWGDDSTIWGGEVLVFDMDKPGVYRRVASIDYIPLTSDRDTVKPFRLLYGYLAKKGWDIGEIDRVLGLRDGNRILEGHMVYNMVKRGRYTPASSTGRLIDIVASIIDPGIERSFEGEPAIRLEAMAFNGVPKLLEDVRFQIDGNLVRLDVYGVISRILEERSSMKPCDLAASFLYSIGYYYGELIAASIKGSSVSNIVVSGGASVNEYIYRGLRDRLASEGLKPLLPLNIPPNDEGIAFGQVIVAGLIR</sequence>
<feature type="active site" evidence="9">
    <location>
        <position position="36"/>
    </location>
</feature>
<keyword evidence="5" id="KW-0863">Zinc-finger</keyword>
<comment type="catalytic activity">
    <reaction evidence="9">
        <text>an acyl phosphate + H2O = a carboxylate + phosphate + H(+)</text>
        <dbReference type="Rhea" id="RHEA:14965"/>
        <dbReference type="ChEBI" id="CHEBI:15377"/>
        <dbReference type="ChEBI" id="CHEBI:15378"/>
        <dbReference type="ChEBI" id="CHEBI:29067"/>
        <dbReference type="ChEBI" id="CHEBI:43474"/>
        <dbReference type="ChEBI" id="CHEBI:59918"/>
        <dbReference type="EC" id="3.6.1.7"/>
    </reaction>
</comment>
<feature type="active site" evidence="9">
    <location>
        <position position="18"/>
    </location>
</feature>
<dbReference type="GO" id="GO:0003998">
    <property type="term" value="F:acylphosphatase activity"/>
    <property type="evidence" value="ECO:0007669"/>
    <property type="project" value="UniProtKB-EC"/>
</dbReference>
<dbReference type="InterPro" id="IPR017945">
    <property type="entry name" value="DHBP_synth_RibB-like_a/b_dom"/>
</dbReference>
<comment type="pathway">
    <text evidence="1">Protein modification; [NiFe] hydrogenase maturation.</text>
</comment>
<dbReference type="GO" id="GO:0008270">
    <property type="term" value="F:zinc ion binding"/>
    <property type="evidence" value="ECO:0007669"/>
    <property type="project" value="UniProtKB-KW"/>
</dbReference>
<dbReference type="SUPFAM" id="SSF53067">
    <property type="entry name" value="Actin-like ATPase domain"/>
    <property type="match status" value="1"/>
</dbReference>
<evidence type="ECO:0000256" key="3">
    <source>
        <dbReference type="ARBA" id="ARBA00022598"/>
    </source>
</evidence>
<dbReference type="InterPro" id="IPR011125">
    <property type="entry name" value="Znf_HypF"/>
</dbReference>
<keyword evidence="4" id="KW-0479">Metal-binding</keyword>
<dbReference type="Pfam" id="PF22521">
    <property type="entry name" value="HypF_C_2"/>
    <property type="match status" value="1"/>
</dbReference>
<gene>
    <name evidence="12" type="ordered locus">DKAM_0420</name>
</gene>
<dbReference type="Proteomes" id="UP000006903">
    <property type="component" value="Chromosome"/>
</dbReference>
<dbReference type="SUPFAM" id="SSF55821">
    <property type="entry name" value="YrdC/RibB"/>
    <property type="match status" value="1"/>
</dbReference>
<dbReference type="PIRSF" id="PIRSF006256">
    <property type="entry name" value="CMPcnvr_hdrg_mat"/>
    <property type="match status" value="1"/>
</dbReference>
<evidence type="ECO:0000313" key="13">
    <source>
        <dbReference type="Proteomes" id="UP000006903"/>
    </source>
</evidence>
<dbReference type="PROSITE" id="PS51163">
    <property type="entry name" value="YRDC"/>
    <property type="match status" value="1"/>
</dbReference>
<evidence type="ECO:0000256" key="2">
    <source>
        <dbReference type="ARBA" id="ARBA00008097"/>
    </source>
</evidence>
<comment type="catalytic activity">
    <reaction evidence="7">
        <text>C-terminal L-cysteinyl-[HypE protein] + carbamoyl phosphate + ATP + H2O = C-terminal S-carboxamide-L-cysteinyl-[HypE protein] + AMP + phosphate + diphosphate + H(+)</text>
        <dbReference type="Rhea" id="RHEA:55636"/>
        <dbReference type="Rhea" id="RHEA-COMP:14247"/>
        <dbReference type="Rhea" id="RHEA-COMP:14392"/>
        <dbReference type="ChEBI" id="CHEBI:15377"/>
        <dbReference type="ChEBI" id="CHEBI:15378"/>
        <dbReference type="ChEBI" id="CHEBI:30616"/>
        <dbReference type="ChEBI" id="CHEBI:33019"/>
        <dbReference type="ChEBI" id="CHEBI:43474"/>
        <dbReference type="ChEBI" id="CHEBI:58228"/>
        <dbReference type="ChEBI" id="CHEBI:76913"/>
        <dbReference type="ChEBI" id="CHEBI:139126"/>
        <dbReference type="ChEBI" id="CHEBI:456215"/>
    </reaction>
</comment>
<dbReference type="InterPro" id="IPR017968">
    <property type="entry name" value="Acylphosphatase_CS"/>
</dbReference>
<dbReference type="InterPro" id="IPR043129">
    <property type="entry name" value="ATPase_NBD"/>
</dbReference>
<evidence type="ECO:0000256" key="8">
    <source>
        <dbReference type="PIRNR" id="PIRNR006256"/>
    </source>
</evidence>
<dbReference type="PROSITE" id="PS00150">
    <property type="entry name" value="ACYLPHOSPHATASE_1"/>
    <property type="match status" value="1"/>
</dbReference>
<dbReference type="PANTHER" id="PTHR42959">
    <property type="entry name" value="CARBAMOYLTRANSFERASE"/>
    <property type="match status" value="1"/>
</dbReference>
<dbReference type="GO" id="GO:0051604">
    <property type="term" value="P:protein maturation"/>
    <property type="evidence" value="ECO:0007669"/>
    <property type="project" value="TreeGrafter"/>
</dbReference>
<dbReference type="InterPro" id="IPR004421">
    <property type="entry name" value="Carbamoyltransferase_HypF"/>
</dbReference>
<evidence type="ECO:0000256" key="7">
    <source>
        <dbReference type="ARBA" id="ARBA00048220"/>
    </source>
</evidence>
<organism evidence="12 13">
    <name type="scientific">Desulfurococcus amylolyticus (strain DSM 18924 / JCM 16383 / VKM B-2413 / 1221n)</name>
    <name type="common">Desulfurococcus kamchatkensis</name>
    <dbReference type="NCBI Taxonomy" id="490899"/>
    <lineage>
        <taxon>Archaea</taxon>
        <taxon>Thermoproteota</taxon>
        <taxon>Thermoprotei</taxon>
        <taxon>Desulfurococcales</taxon>
        <taxon>Desulfurococcaceae</taxon>
        <taxon>Desulfurococcus</taxon>
    </lineage>
</organism>
<keyword evidence="3" id="KW-0436">Ligase</keyword>
<dbReference type="InterPro" id="IPR051060">
    <property type="entry name" value="Carbamoyltrans_HypF-like"/>
</dbReference>
<dbReference type="InterPro" id="IPR055128">
    <property type="entry name" value="HypF_C_2"/>
</dbReference>
<dbReference type="AlphaFoldDB" id="B8D3R5"/>
<dbReference type="Gene3D" id="3.30.420.360">
    <property type="match status" value="1"/>
</dbReference>
<dbReference type="Pfam" id="PF01300">
    <property type="entry name" value="Sua5_yciO_yrdC"/>
    <property type="match status" value="1"/>
</dbReference>
<keyword evidence="6" id="KW-0862">Zinc</keyword>
<dbReference type="Pfam" id="PF07503">
    <property type="entry name" value="zf-HYPF"/>
    <property type="match status" value="2"/>
</dbReference>
<evidence type="ECO:0000259" key="10">
    <source>
        <dbReference type="PROSITE" id="PS51160"/>
    </source>
</evidence>
<dbReference type="GO" id="GO:0003725">
    <property type="term" value="F:double-stranded RNA binding"/>
    <property type="evidence" value="ECO:0007669"/>
    <property type="project" value="InterPro"/>
</dbReference>
<dbReference type="InterPro" id="IPR001792">
    <property type="entry name" value="Acylphosphatase-like_dom"/>
</dbReference>
<dbReference type="SUPFAM" id="SSF54975">
    <property type="entry name" value="Acylphosphatase/BLUF domain-like"/>
    <property type="match status" value="1"/>
</dbReference>
<dbReference type="InterPro" id="IPR036046">
    <property type="entry name" value="Acylphosphatase-like_dom_sf"/>
</dbReference>
<dbReference type="EMBL" id="CP001140">
    <property type="protein sequence ID" value="ACL10746.1"/>
    <property type="molecule type" value="Genomic_DNA"/>
</dbReference>